<evidence type="ECO:0000313" key="1">
    <source>
        <dbReference type="EMBL" id="TCZ64863.1"/>
    </source>
</evidence>
<accession>A0A4R4DTC6</accession>
<comment type="caution">
    <text evidence="1">The sequence shown here is derived from an EMBL/GenBank/DDBJ whole genome shotgun (WGS) entry which is preliminary data.</text>
</comment>
<dbReference type="InterPro" id="IPR038561">
    <property type="entry name" value="SoxD_sf"/>
</dbReference>
<dbReference type="EMBL" id="SKBM01000004">
    <property type="protein sequence ID" value="TCZ64863.1"/>
    <property type="molecule type" value="Genomic_DNA"/>
</dbReference>
<dbReference type="InterPro" id="IPR006279">
    <property type="entry name" value="SoxD"/>
</dbReference>
<dbReference type="AlphaFoldDB" id="A0A4R4DTC6"/>
<reference evidence="1 2" key="1">
    <citation type="submission" date="2019-03" db="EMBL/GenBank/DDBJ databases">
        <title>Paracraurococcus aquatilis NE82 genome sequence.</title>
        <authorList>
            <person name="Zhao Y."/>
            <person name="Du Z."/>
        </authorList>
    </citation>
    <scope>NUCLEOTIDE SEQUENCE [LARGE SCALE GENOMIC DNA]</scope>
    <source>
        <strain evidence="1 2">NE82</strain>
    </source>
</reference>
<proteinExistence type="predicted"/>
<dbReference type="Pfam" id="PF04267">
    <property type="entry name" value="SoxD"/>
    <property type="match status" value="1"/>
</dbReference>
<sequence>MRIACPFCGPRGSEEYTYLGDATVRRPEGDAPSEAWFAYVYLRDNPAGRHRELWYHGAGCRSWLVVERDMRSHDILSVAPARDMALARGRAA</sequence>
<dbReference type="RefSeq" id="WP_132285478.1">
    <property type="nucleotide sequence ID" value="NZ_SKBM01000004.1"/>
</dbReference>
<dbReference type="GO" id="GO:0008115">
    <property type="term" value="F:sarcosine oxidase activity"/>
    <property type="evidence" value="ECO:0007669"/>
    <property type="project" value="InterPro"/>
</dbReference>
<protein>
    <submittedName>
        <fullName evidence="1">Sarcosine oxidase subunit delta</fullName>
    </submittedName>
</protein>
<dbReference type="OrthoDB" id="7159274at2"/>
<dbReference type="GO" id="GO:0046653">
    <property type="term" value="P:tetrahydrofolate metabolic process"/>
    <property type="evidence" value="ECO:0007669"/>
    <property type="project" value="InterPro"/>
</dbReference>
<dbReference type="Proteomes" id="UP000295023">
    <property type="component" value="Unassembled WGS sequence"/>
</dbReference>
<name>A0A4R4DTC6_9PROT</name>
<gene>
    <name evidence="1" type="ORF">EXY23_05680</name>
</gene>
<evidence type="ECO:0000313" key="2">
    <source>
        <dbReference type="Proteomes" id="UP000295023"/>
    </source>
</evidence>
<dbReference type="Gene3D" id="3.30.2270.10">
    <property type="entry name" value="Folate-binding superfamily"/>
    <property type="match status" value="1"/>
</dbReference>
<keyword evidence="2" id="KW-1185">Reference proteome</keyword>
<organism evidence="1 2">
    <name type="scientific">Roseicella aquatilis</name>
    <dbReference type="NCBI Taxonomy" id="2527868"/>
    <lineage>
        <taxon>Bacteria</taxon>
        <taxon>Pseudomonadati</taxon>
        <taxon>Pseudomonadota</taxon>
        <taxon>Alphaproteobacteria</taxon>
        <taxon>Acetobacterales</taxon>
        <taxon>Roseomonadaceae</taxon>
        <taxon>Roseicella</taxon>
    </lineage>
</organism>